<dbReference type="OrthoDB" id="2567404at2"/>
<proteinExistence type="predicted"/>
<feature type="chain" id="PRO_5020823052" description="Lipoprotein" evidence="1">
    <location>
        <begin position="22"/>
        <end position="236"/>
    </location>
</feature>
<dbReference type="Proteomes" id="UP000309673">
    <property type="component" value="Unassembled WGS sequence"/>
</dbReference>
<dbReference type="AlphaFoldDB" id="A0A4U0FCX1"/>
<feature type="signal peptide" evidence="1">
    <location>
        <begin position="1"/>
        <end position="21"/>
    </location>
</feature>
<sequence length="236" mass="26824">MKIKMLSALIALIALCGCSRMPTNPIKGNAVIDWVDFIKLNGNSYYASWEMVIQNPNLVTHEVVGEVKFKVADVVTNPGYITKDGDAAFLEIGTKLYRVEGYEVNEMIAAKDETRIGGYRLFLEDGFAPKVRRSYKDVPKDKVEKIELYQLEETTPYKTLAGGDKERFIQLLDSGKDTPNYTPQNRERDPTYYHMVFYTGEPIANAFTIADDGTNVFFSPWDTRIVDPQIRMLLQP</sequence>
<accession>A0A4U0FCX1</accession>
<protein>
    <recommendedName>
        <fullName evidence="4">Lipoprotein</fullName>
    </recommendedName>
</protein>
<evidence type="ECO:0000256" key="1">
    <source>
        <dbReference type="SAM" id="SignalP"/>
    </source>
</evidence>
<dbReference type="RefSeq" id="WP_136776996.1">
    <property type="nucleotide sequence ID" value="NZ_SUPK01000003.1"/>
</dbReference>
<gene>
    <name evidence="2" type="ORF">E5161_06900</name>
</gene>
<evidence type="ECO:0008006" key="4">
    <source>
        <dbReference type="Google" id="ProtNLM"/>
    </source>
</evidence>
<reference evidence="2 3" key="1">
    <citation type="submission" date="2019-04" db="EMBL/GenBank/DDBJ databases">
        <title>Cohnella sp. nov., isolated from soil.</title>
        <authorList>
            <person name="Kim W."/>
        </authorList>
    </citation>
    <scope>NUCLEOTIDE SEQUENCE [LARGE SCALE GENOMIC DNA]</scope>
    <source>
        <strain evidence="2 3">CAU 1483</strain>
    </source>
</reference>
<evidence type="ECO:0000313" key="2">
    <source>
        <dbReference type="EMBL" id="TJY42577.1"/>
    </source>
</evidence>
<keyword evidence="3" id="KW-1185">Reference proteome</keyword>
<keyword evidence="1" id="KW-0732">Signal</keyword>
<evidence type="ECO:0000313" key="3">
    <source>
        <dbReference type="Proteomes" id="UP000309673"/>
    </source>
</evidence>
<name>A0A4U0FCX1_9BACL</name>
<organism evidence="2 3">
    <name type="scientific">Cohnella pontilimi</name>
    <dbReference type="NCBI Taxonomy" id="2564100"/>
    <lineage>
        <taxon>Bacteria</taxon>
        <taxon>Bacillati</taxon>
        <taxon>Bacillota</taxon>
        <taxon>Bacilli</taxon>
        <taxon>Bacillales</taxon>
        <taxon>Paenibacillaceae</taxon>
        <taxon>Cohnella</taxon>
    </lineage>
</organism>
<dbReference type="EMBL" id="SUPK01000003">
    <property type="protein sequence ID" value="TJY42577.1"/>
    <property type="molecule type" value="Genomic_DNA"/>
</dbReference>
<comment type="caution">
    <text evidence="2">The sequence shown here is derived from an EMBL/GenBank/DDBJ whole genome shotgun (WGS) entry which is preliminary data.</text>
</comment>
<dbReference type="PROSITE" id="PS51257">
    <property type="entry name" value="PROKAR_LIPOPROTEIN"/>
    <property type="match status" value="1"/>
</dbReference>